<name>A0A5C8ZZ22_9GAMM</name>
<dbReference type="HAMAP" id="MF_00386">
    <property type="entry name" value="UPF0161_YidD"/>
    <property type="match status" value="1"/>
</dbReference>
<evidence type="ECO:0000256" key="1">
    <source>
        <dbReference type="HAMAP-Rule" id="MF_00386"/>
    </source>
</evidence>
<gene>
    <name evidence="2" type="primary">yidD</name>
    <name evidence="2" type="ORF">FV139_08830</name>
</gene>
<comment type="function">
    <text evidence="1">Could be involved in insertion of integral membrane proteins into the membrane.</text>
</comment>
<keyword evidence="3" id="KW-1185">Reference proteome</keyword>
<dbReference type="SMART" id="SM01234">
    <property type="entry name" value="Haemolytic"/>
    <property type="match status" value="1"/>
</dbReference>
<protein>
    <recommendedName>
        <fullName evidence="1">Putative membrane protein insertion efficiency factor</fullName>
    </recommendedName>
</protein>
<comment type="caution">
    <text evidence="2">The sequence shown here is derived from an EMBL/GenBank/DDBJ whole genome shotgun (WGS) entry which is preliminary data.</text>
</comment>
<evidence type="ECO:0000313" key="2">
    <source>
        <dbReference type="EMBL" id="TXS93736.1"/>
    </source>
</evidence>
<organism evidence="2 3">
    <name type="scientific">Parahaliea maris</name>
    <dbReference type="NCBI Taxonomy" id="2716870"/>
    <lineage>
        <taxon>Bacteria</taxon>
        <taxon>Pseudomonadati</taxon>
        <taxon>Pseudomonadota</taxon>
        <taxon>Gammaproteobacteria</taxon>
        <taxon>Cellvibrionales</taxon>
        <taxon>Halieaceae</taxon>
        <taxon>Parahaliea</taxon>
    </lineage>
</organism>
<dbReference type="GO" id="GO:0005886">
    <property type="term" value="C:plasma membrane"/>
    <property type="evidence" value="ECO:0007669"/>
    <property type="project" value="UniProtKB-SubCell"/>
</dbReference>
<comment type="subcellular location">
    <subcellularLocation>
        <location evidence="1">Cell membrane</location>
        <topology evidence="1">Peripheral membrane protein</topology>
        <orientation evidence="1">Cytoplasmic side</orientation>
    </subcellularLocation>
</comment>
<dbReference type="PANTHER" id="PTHR33383">
    <property type="entry name" value="MEMBRANE PROTEIN INSERTION EFFICIENCY FACTOR-RELATED"/>
    <property type="match status" value="1"/>
</dbReference>
<dbReference type="EMBL" id="VRZA01000003">
    <property type="protein sequence ID" value="TXS93736.1"/>
    <property type="molecule type" value="Genomic_DNA"/>
</dbReference>
<keyword evidence="1" id="KW-1003">Cell membrane</keyword>
<dbReference type="Proteomes" id="UP000321039">
    <property type="component" value="Unassembled WGS sequence"/>
</dbReference>
<dbReference type="AlphaFoldDB" id="A0A5C8ZZ22"/>
<accession>A0A5C8ZZ22</accession>
<dbReference type="Pfam" id="PF01809">
    <property type="entry name" value="YidD"/>
    <property type="match status" value="1"/>
</dbReference>
<dbReference type="PANTHER" id="PTHR33383:SF1">
    <property type="entry name" value="MEMBRANE PROTEIN INSERTION EFFICIENCY FACTOR-RELATED"/>
    <property type="match status" value="1"/>
</dbReference>
<evidence type="ECO:0000313" key="3">
    <source>
        <dbReference type="Proteomes" id="UP000321039"/>
    </source>
</evidence>
<sequence>MAETGETGFRSRNQRTPGTLMRRFSVFLISIYQACLSPFLGNRCRFYPSCSAYAQEAIEEYGVIKGSMMAARRLSRCHPWHEGGVDPVPPRTQTH</sequence>
<reference evidence="2 3" key="1">
    <citation type="submission" date="2019-08" db="EMBL/GenBank/DDBJ databases">
        <title>Parahaliea maris sp. nov., isolated from the surface seawater.</title>
        <authorList>
            <person name="Liu Y."/>
        </authorList>
    </citation>
    <scope>NUCLEOTIDE SEQUENCE [LARGE SCALE GENOMIC DNA]</scope>
    <source>
        <strain evidence="2 3">HSLHS9</strain>
    </source>
</reference>
<dbReference type="InterPro" id="IPR002696">
    <property type="entry name" value="Membr_insert_effic_factor_YidD"/>
</dbReference>
<comment type="similarity">
    <text evidence="1">Belongs to the UPF0161 family.</text>
</comment>
<proteinExistence type="inferred from homology"/>
<keyword evidence="1" id="KW-0472">Membrane</keyword>
<dbReference type="NCBIfam" id="TIGR00278">
    <property type="entry name" value="membrane protein insertion efficiency factor YidD"/>
    <property type="match status" value="1"/>
</dbReference>